<evidence type="ECO:0000313" key="1">
    <source>
        <dbReference type="EMBL" id="OCF29431.1"/>
    </source>
</evidence>
<dbReference type="KEGG" id="kbi:30205335"/>
<organism evidence="1">
    <name type="scientific">Kwoniella bestiolae CBS 10118</name>
    <dbReference type="NCBI Taxonomy" id="1296100"/>
    <lineage>
        <taxon>Eukaryota</taxon>
        <taxon>Fungi</taxon>
        <taxon>Dikarya</taxon>
        <taxon>Basidiomycota</taxon>
        <taxon>Agaricomycotina</taxon>
        <taxon>Tremellomycetes</taxon>
        <taxon>Tremellales</taxon>
        <taxon>Cryptococcaceae</taxon>
        <taxon>Kwoniella</taxon>
    </lineage>
</organism>
<evidence type="ECO:0000313" key="3">
    <source>
        <dbReference type="Proteomes" id="UP000092730"/>
    </source>
</evidence>
<reference evidence="1" key="1">
    <citation type="submission" date="2013-07" db="EMBL/GenBank/DDBJ databases">
        <title>The Genome Sequence of Cryptococcus bestiolae CBS10118.</title>
        <authorList>
            <consortium name="The Broad Institute Genome Sequencing Platform"/>
            <person name="Cuomo C."/>
            <person name="Litvintseva A."/>
            <person name="Chen Y."/>
            <person name="Heitman J."/>
            <person name="Sun S."/>
            <person name="Springer D."/>
            <person name="Dromer F."/>
            <person name="Young S.K."/>
            <person name="Zeng Q."/>
            <person name="Gargeya S."/>
            <person name="Fitzgerald M."/>
            <person name="Abouelleil A."/>
            <person name="Alvarado L."/>
            <person name="Berlin A.M."/>
            <person name="Chapman S.B."/>
            <person name="Dewar J."/>
            <person name="Goldberg J."/>
            <person name="Griggs A."/>
            <person name="Gujja S."/>
            <person name="Hansen M."/>
            <person name="Howarth C."/>
            <person name="Imamovic A."/>
            <person name="Larimer J."/>
            <person name="McCowan C."/>
            <person name="Murphy C."/>
            <person name="Pearson M."/>
            <person name="Priest M."/>
            <person name="Roberts A."/>
            <person name="Saif S."/>
            <person name="Shea T."/>
            <person name="Sykes S."/>
            <person name="Wortman J."/>
            <person name="Nusbaum C."/>
            <person name="Birren B."/>
        </authorList>
    </citation>
    <scope>NUCLEOTIDE SEQUENCE [LARGE SCALE GENOMIC DNA]</scope>
    <source>
        <strain evidence="1">CBS 10118</strain>
    </source>
</reference>
<protein>
    <submittedName>
        <fullName evidence="1">Uncharacterized protein</fullName>
    </submittedName>
</protein>
<dbReference type="EMBL" id="CP144541">
    <property type="protein sequence ID" value="WVW80269.1"/>
    <property type="molecule type" value="Genomic_DNA"/>
</dbReference>
<reference evidence="1" key="3">
    <citation type="submission" date="2014-01" db="EMBL/GenBank/DDBJ databases">
        <title>Evolution of pathogenesis and genome organization in the Tremellales.</title>
        <authorList>
            <person name="Cuomo C."/>
            <person name="Litvintseva A."/>
            <person name="Heitman J."/>
            <person name="Chen Y."/>
            <person name="Sun S."/>
            <person name="Springer D."/>
            <person name="Dromer F."/>
            <person name="Young S."/>
            <person name="Zeng Q."/>
            <person name="Chapman S."/>
            <person name="Gujja S."/>
            <person name="Saif S."/>
            <person name="Birren B."/>
        </authorList>
    </citation>
    <scope>NUCLEOTIDE SEQUENCE</scope>
    <source>
        <strain evidence="1">CBS 10118</strain>
    </source>
</reference>
<gene>
    <name evidence="1" type="ORF">I302_00936</name>
    <name evidence="2" type="ORF">I302_102247</name>
</gene>
<dbReference type="AlphaFoldDB" id="A0A1B9GEN8"/>
<reference evidence="2" key="4">
    <citation type="submission" date="2024-02" db="EMBL/GenBank/DDBJ databases">
        <title>Comparative genomics of Cryptococcus and Kwoniella reveals pathogenesis evolution and contrasting modes of karyotype evolution via chromosome fusion or intercentromeric recombination.</title>
        <authorList>
            <person name="Coelho M.A."/>
            <person name="David-Palma M."/>
            <person name="Shea T."/>
            <person name="Bowers K."/>
            <person name="McGinley-Smith S."/>
            <person name="Mohammad A.W."/>
            <person name="Gnirke A."/>
            <person name="Yurkov A.M."/>
            <person name="Nowrousian M."/>
            <person name="Sun S."/>
            <person name="Cuomo C.A."/>
            <person name="Heitman J."/>
        </authorList>
    </citation>
    <scope>NUCLEOTIDE SEQUENCE</scope>
    <source>
        <strain evidence="2">CBS 10118</strain>
    </source>
</reference>
<keyword evidence="3" id="KW-1185">Reference proteome</keyword>
<dbReference type="Proteomes" id="UP000092730">
    <property type="component" value="Chromosome 1"/>
</dbReference>
<sequence length="82" mass="8264">MAAISSVVRQHSNLPPLPSVNLIYSSSPPQFYVNNGCETSSDGSCSTHGSSGCNNSNSNSMPVNQCNSSGTNGTCSSCGASS</sequence>
<dbReference type="RefSeq" id="XP_019050501.1">
    <property type="nucleotide sequence ID" value="XM_019187623.1"/>
</dbReference>
<dbReference type="EMBL" id="KI894018">
    <property type="protein sequence ID" value="OCF29431.1"/>
    <property type="molecule type" value="Genomic_DNA"/>
</dbReference>
<dbReference type="GeneID" id="30205335"/>
<accession>A0A1B9GEN8</accession>
<name>A0A1B9GEN8_9TREE</name>
<dbReference type="VEuPathDB" id="FungiDB:I302_00936"/>
<evidence type="ECO:0000313" key="2">
    <source>
        <dbReference type="EMBL" id="WVW80269.1"/>
    </source>
</evidence>
<proteinExistence type="predicted"/>
<reference evidence="2" key="2">
    <citation type="submission" date="2013-07" db="EMBL/GenBank/DDBJ databases">
        <authorList>
            <consortium name="The Broad Institute Genome Sequencing Platform"/>
            <person name="Cuomo C."/>
            <person name="Litvintseva A."/>
            <person name="Chen Y."/>
            <person name="Heitman J."/>
            <person name="Sun S."/>
            <person name="Springer D."/>
            <person name="Dromer F."/>
            <person name="Young S.K."/>
            <person name="Zeng Q."/>
            <person name="Gargeya S."/>
            <person name="Fitzgerald M."/>
            <person name="Abouelleil A."/>
            <person name="Alvarado L."/>
            <person name="Berlin A.M."/>
            <person name="Chapman S.B."/>
            <person name="Dewar J."/>
            <person name="Goldberg J."/>
            <person name="Griggs A."/>
            <person name="Gujja S."/>
            <person name="Hansen M."/>
            <person name="Howarth C."/>
            <person name="Imamovic A."/>
            <person name="Larimer J."/>
            <person name="McCowan C."/>
            <person name="Murphy C."/>
            <person name="Pearson M."/>
            <person name="Priest M."/>
            <person name="Roberts A."/>
            <person name="Saif S."/>
            <person name="Shea T."/>
            <person name="Sykes S."/>
            <person name="Wortman J."/>
            <person name="Nusbaum C."/>
            <person name="Birren B."/>
        </authorList>
    </citation>
    <scope>NUCLEOTIDE SEQUENCE</scope>
    <source>
        <strain evidence="2">CBS 10118</strain>
    </source>
</reference>